<dbReference type="Proteomes" id="UP000008144">
    <property type="component" value="Chromosome 1"/>
</dbReference>
<evidence type="ECO:0000313" key="2">
    <source>
        <dbReference type="Ensembl" id="ENSCINP00000029906.1"/>
    </source>
</evidence>
<evidence type="ECO:0000256" key="1">
    <source>
        <dbReference type="SAM" id="MobiDB-lite"/>
    </source>
</evidence>
<keyword evidence="3" id="KW-1185">Reference proteome</keyword>
<dbReference type="EMBL" id="EAAA01000187">
    <property type="status" value="NOT_ANNOTATED_CDS"/>
    <property type="molecule type" value="Genomic_DNA"/>
</dbReference>
<dbReference type="AlphaFoldDB" id="H2XJS4"/>
<reference evidence="3" key="1">
    <citation type="journal article" date="2002" name="Science">
        <title>The draft genome of Ciona intestinalis: insights into chordate and vertebrate origins.</title>
        <authorList>
            <person name="Dehal P."/>
            <person name="Satou Y."/>
            <person name="Campbell R.K."/>
            <person name="Chapman J."/>
            <person name="Degnan B."/>
            <person name="De Tomaso A."/>
            <person name="Davidson B."/>
            <person name="Di Gregorio A."/>
            <person name="Gelpke M."/>
            <person name="Goodstein D.M."/>
            <person name="Harafuji N."/>
            <person name="Hastings K.E."/>
            <person name="Ho I."/>
            <person name="Hotta K."/>
            <person name="Huang W."/>
            <person name="Kawashima T."/>
            <person name="Lemaire P."/>
            <person name="Martinez D."/>
            <person name="Meinertzhagen I.A."/>
            <person name="Necula S."/>
            <person name="Nonaka M."/>
            <person name="Putnam N."/>
            <person name="Rash S."/>
            <person name="Saiga H."/>
            <person name="Satake M."/>
            <person name="Terry A."/>
            <person name="Yamada L."/>
            <person name="Wang H.G."/>
            <person name="Awazu S."/>
            <person name="Azumi K."/>
            <person name="Boore J."/>
            <person name="Branno M."/>
            <person name="Chin-Bow S."/>
            <person name="DeSantis R."/>
            <person name="Doyle S."/>
            <person name="Francino P."/>
            <person name="Keys D.N."/>
            <person name="Haga S."/>
            <person name="Hayashi H."/>
            <person name="Hino K."/>
            <person name="Imai K.S."/>
            <person name="Inaba K."/>
            <person name="Kano S."/>
            <person name="Kobayashi K."/>
            <person name="Kobayashi M."/>
            <person name="Lee B.I."/>
            <person name="Makabe K.W."/>
            <person name="Manohar C."/>
            <person name="Matassi G."/>
            <person name="Medina M."/>
            <person name="Mochizuki Y."/>
            <person name="Mount S."/>
            <person name="Morishita T."/>
            <person name="Miura S."/>
            <person name="Nakayama A."/>
            <person name="Nishizaka S."/>
            <person name="Nomoto H."/>
            <person name="Ohta F."/>
            <person name="Oishi K."/>
            <person name="Rigoutsos I."/>
            <person name="Sano M."/>
            <person name="Sasaki A."/>
            <person name="Sasakura Y."/>
            <person name="Shoguchi E."/>
            <person name="Shin-i T."/>
            <person name="Spagnuolo A."/>
            <person name="Stainier D."/>
            <person name="Suzuki M.M."/>
            <person name="Tassy O."/>
            <person name="Takatori N."/>
            <person name="Tokuoka M."/>
            <person name="Yagi K."/>
            <person name="Yoshizaki F."/>
            <person name="Wada S."/>
            <person name="Zhang C."/>
            <person name="Hyatt P.D."/>
            <person name="Larimer F."/>
            <person name="Detter C."/>
            <person name="Doggett N."/>
            <person name="Glavina T."/>
            <person name="Hawkins T."/>
            <person name="Richardson P."/>
            <person name="Lucas S."/>
            <person name="Kohara Y."/>
            <person name="Levine M."/>
            <person name="Satoh N."/>
            <person name="Rokhsar D.S."/>
        </authorList>
    </citation>
    <scope>NUCLEOTIDE SEQUENCE [LARGE SCALE GENOMIC DNA]</scope>
</reference>
<protein>
    <submittedName>
        <fullName evidence="2">Uncharacterized protein</fullName>
    </submittedName>
</protein>
<accession>H2XJS4</accession>
<feature type="compositionally biased region" description="Basic and acidic residues" evidence="1">
    <location>
        <begin position="1"/>
        <end position="20"/>
    </location>
</feature>
<dbReference type="InParanoid" id="H2XJS4"/>
<reference evidence="2" key="2">
    <citation type="journal article" date="2008" name="Genome Biol.">
        <title>Improved genome assembly and evidence-based global gene model set for the chordate Ciona intestinalis: new insight into intron and operon populations.</title>
        <authorList>
            <person name="Satou Y."/>
            <person name="Mineta K."/>
            <person name="Ogasawara M."/>
            <person name="Sasakura Y."/>
            <person name="Shoguchi E."/>
            <person name="Ueno K."/>
            <person name="Yamada L."/>
            <person name="Matsumoto J."/>
            <person name="Wasserscheid J."/>
            <person name="Dewar K."/>
            <person name="Wiley G.B."/>
            <person name="Macmil S.L."/>
            <person name="Roe B.A."/>
            <person name="Zeller R.W."/>
            <person name="Hastings K.E."/>
            <person name="Lemaire P."/>
            <person name="Lindquist E."/>
            <person name="Endo T."/>
            <person name="Hotta K."/>
            <person name="Inaba K."/>
        </authorList>
    </citation>
    <scope>NUCLEOTIDE SEQUENCE [LARGE SCALE GENOMIC DNA]</scope>
    <source>
        <strain evidence="2">wild type</strain>
    </source>
</reference>
<dbReference type="Ensembl" id="ENSCINT00000035339.1">
    <property type="protein sequence ID" value="ENSCINP00000029906.1"/>
    <property type="gene ID" value="ENSCING00000022602.1"/>
</dbReference>
<reference evidence="2" key="3">
    <citation type="submission" date="2025-08" db="UniProtKB">
        <authorList>
            <consortium name="Ensembl"/>
        </authorList>
    </citation>
    <scope>IDENTIFICATION</scope>
</reference>
<feature type="region of interest" description="Disordered" evidence="1">
    <location>
        <begin position="1"/>
        <end position="36"/>
    </location>
</feature>
<name>H2XJS4_CIOIN</name>
<reference evidence="2" key="4">
    <citation type="submission" date="2025-09" db="UniProtKB">
        <authorList>
            <consortium name="Ensembl"/>
        </authorList>
    </citation>
    <scope>IDENTIFICATION</scope>
</reference>
<evidence type="ECO:0000313" key="3">
    <source>
        <dbReference type="Proteomes" id="UP000008144"/>
    </source>
</evidence>
<sequence length="64" mass="7158">KQNVHVHHDRDESISDKYETSDGLDTDQSSGIRGDKWEFDTSETLAGGQPEVFVELETFATTSL</sequence>
<proteinExistence type="predicted"/>
<organism evidence="2 3">
    <name type="scientific">Ciona intestinalis</name>
    <name type="common">Transparent sea squirt</name>
    <name type="synonym">Ascidia intestinalis</name>
    <dbReference type="NCBI Taxonomy" id="7719"/>
    <lineage>
        <taxon>Eukaryota</taxon>
        <taxon>Metazoa</taxon>
        <taxon>Chordata</taxon>
        <taxon>Tunicata</taxon>
        <taxon>Ascidiacea</taxon>
        <taxon>Phlebobranchia</taxon>
        <taxon>Cionidae</taxon>
        <taxon>Ciona</taxon>
    </lineage>
</organism>
<dbReference type="HOGENOM" id="CLU_2873413_0_0_1"/>